<proteinExistence type="predicted"/>
<feature type="region of interest" description="Disordered" evidence="1">
    <location>
        <begin position="1"/>
        <end position="33"/>
    </location>
</feature>
<reference evidence="2" key="1">
    <citation type="submission" date="2017-12" db="EMBL/GenBank/DDBJ databases">
        <authorList>
            <person name="Katneni V.K."/>
            <person name="Shekhar M.S."/>
            <person name="Otta S.K."/>
            <person name="Karthic K."/>
            <person name="Jangam A.K."/>
            <person name="Gopikrishna G."/>
            <person name="Vijayan K.K."/>
        </authorList>
    </citation>
    <scope>NUCLEOTIDE SEQUENCE [LARGE SCALE GENOMIC DNA]</scope>
    <source>
        <strain evidence="2">IN_AP4RU</strain>
    </source>
</reference>
<sequence length="43" mass="4808">MKCNLFHKMEKADESSNSSGESPKVKKVRRTSPSLQILTTLSL</sequence>
<organism evidence="2">
    <name type="scientific">White spot syndrome virus</name>
    <dbReference type="NCBI Taxonomy" id="342409"/>
    <lineage>
        <taxon>Viruses</taxon>
        <taxon>Viruses incertae sedis</taxon>
        <taxon>Naldaviricetes</taxon>
        <taxon>Nimaviridae</taxon>
        <taxon>Whispovirus</taxon>
    </lineage>
</organism>
<protein>
    <submittedName>
        <fullName evidence="2">WSSV554</fullName>
    </submittedName>
</protein>
<dbReference type="Proteomes" id="UP000267352">
    <property type="component" value="Segment"/>
</dbReference>
<accession>A0A2I6SCK0</accession>
<name>A0A2I6SCK0_9VIRU</name>
<evidence type="ECO:0000256" key="1">
    <source>
        <dbReference type="SAM" id="MobiDB-lite"/>
    </source>
</evidence>
<dbReference type="EMBL" id="MG702567">
    <property type="protein sequence ID" value="AUO15283.1"/>
    <property type="molecule type" value="Genomic_DNA"/>
</dbReference>
<reference evidence="2" key="2">
    <citation type="journal article" date="2018" name="Genome Announc.">
        <title>First Report of a Complete Genome Sequence of White spot syndrome virus from India.</title>
        <authorList>
            <person name="Vinaya Kumar K."/>
            <person name="Shekhar M.S."/>
            <person name="Otta S.K."/>
            <person name="Karthic K."/>
            <person name="Ashok Kumar J."/>
            <person name="Gopikrishna G."/>
            <person name="Vijayan K.K."/>
        </authorList>
    </citation>
    <scope>NUCLEOTIDE SEQUENCE</scope>
    <source>
        <strain evidence="2">IN_AP4RU</strain>
    </source>
</reference>
<evidence type="ECO:0000313" key="2">
    <source>
        <dbReference type="EMBL" id="AUO15283.1"/>
    </source>
</evidence>